<dbReference type="EMBL" id="ML977337">
    <property type="protein sequence ID" value="KAF2110680.1"/>
    <property type="molecule type" value="Genomic_DNA"/>
</dbReference>
<feature type="transmembrane region" description="Helical" evidence="1">
    <location>
        <begin position="83"/>
        <end position="106"/>
    </location>
</feature>
<keyword evidence="1" id="KW-1133">Transmembrane helix</keyword>
<sequence length="253" mass="27612">MAGAPVIWKKRILIPFWVVRILCMLFIIAIYAVALKVIADDPNRTTPAIGVVVVFMLLIIAVLLMDVLAILMFLRDKLNPKSFLIMNVIQTAFWFVVLILDIAAIARGASAAGIAFTIFVLLSFLALLIYASVNFHRQRKAARLGHYAPAHNPHQPPAFQQQHGTAVYGGGETPWPQNGVPQYHQHTEYQSPAQSYKESAYYSNTGAPAAVELHAPYTQYSNNASATTVGGYGGPGAAGDYYQGHSVQAKPMV</sequence>
<evidence type="ECO:0000256" key="1">
    <source>
        <dbReference type="SAM" id="Phobius"/>
    </source>
</evidence>
<feature type="transmembrane region" description="Helical" evidence="1">
    <location>
        <begin position="46"/>
        <end position="71"/>
    </location>
</feature>
<evidence type="ECO:0008006" key="4">
    <source>
        <dbReference type="Google" id="ProtNLM"/>
    </source>
</evidence>
<gene>
    <name evidence="2" type="ORF">BDV96DRAFT_500843</name>
</gene>
<feature type="transmembrane region" description="Helical" evidence="1">
    <location>
        <begin position="112"/>
        <end position="133"/>
    </location>
</feature>
<feature type="transmembrane region" description="Helical" evidence="1">
    <location>
        <begin position="12"/>
        <end position="34"/>
    </location>
</feature>
<evidence type="ECO:0000313" key="2">
    <source>
        <dbReference type="EMBL" id="KAF2110680.1"/>
    </source>
</evidence>
<keyword evidence="3" id="KW-1185">Reference proteome</keyword>
<accession>A0A6A5YUG3</accession>
<keyword evidence="1" id="KW-0472">Membrane</keyword>
<name>A0A6A5YUG3_9PLEO</name>
<organism evidence="2 3">
    <name type="scientific">Lophiotrema nucula</name>
    <dbReference type="NCBI Taxonomy" id="690887"/>
    <lineage>
        <taxon>Eukaryota</taxon>
        <taxon>Fungi</taxon>
        <taxon>Dikarya</taxon>
        <taxon>Ascomycota</taxon>
        <taxon>Pezizomycotina</taxon>
        <taxon>Dothideomycetes</taxon>
        <taxon>Pleosporomycetidae</taxon>
        <taxon>Pleosporales</taxon>
        <taxon>Lophiotremataceae</taxon>
        <taxon>Lophiotrema</taxon>
    </lineage>
</organism>
<dbReference type="AlphaFoldDB" id="A0A6A5YUG3"/>
<reference evidence="2" key="1">
    <citation type="journal article" date="2020" name="Stud. Mycol.">
        <title>101 Dothideomycetes genomes: a test case for predicting lifestyles and emergence of pathogens.</title>
        <authorList>
            <person name="Haridas S."/>
            <person name="Albert R."/>
            <person name="Binder M."/>
            <person name="Bloem J."/>
            <person name="Labutti K."/>
            <person name="Salamov A."/>
            <person name="Andreopoulos B."/>
            <person name="Baker S."/>
            <person name="Barry K."/>
            <person name="Bills G."/>
            <person name="Bluhm B."/>
            <person name="Cannon C."/>
            <person name="Castanera R."/>
            <person name="Culley D."/>
            <person name="Daum C."/>
            <person name="Ezra D."/>
            <person name="Gonzalez J."/>
            <person name="Henrissat B."/>
            <person name="Kuo A."/>
            <person name="Liang C."/>
            <person name="Lipzen A."/>
            <person name="Lutzoni F."/>
            <person name="Magnuson J."/>
            <person name="Mondo S."/>
            <person name="Nolan M."/>
            <person name="Ohm R."/>
            <person name="Pangilinan J."/>
            <person name="Park H.-J."/>
            <person name="Ramirez L."/>
            <person name="Alfaro M."/>
            <person name="Sun H."/>
            <person name="Tritt A."/>
            <person name="Yoshinaga Y."/>
            <person name="Zwiers L.-H."/>
            <person name="Turgeon B."/>
            <person name="Goodwin S."/>
            <person name="Spatafora J."/>
            <person name="Crous P."/>
            <person name="Grigoriev I."/>
        </authorList>
    </citation>
    <scope>NUCLEOTIDE SEQUENCE</scope>
    <source>
        <strain evidence="2">CBS 627.86</strain>
    </source>
</reference>
<proteinExistence type="predicted"/>
<protein>
    <recommendedName>
        <fullName evidence="4">MARVEL domain-containing protein</fullName>
    </recommendedName>
</protein>
<dbReference type="OrthoDB" id="5211263at2759"/>
<keyword evidence="1" id="KW-0812">Transmembrane</keyword>
<evidence type="ECO:0000313" key="3">
    <source>
        <dbReference type="Proteomes" id="UP000799770"/>
    </source>
</evidence>
<dbReference type="Proteomes" id="UP000799770">
    <property type="component" value="Unassembled WGS sequence"/>
</dbReference>